<feature type="region of interest" description="Disordered" evidence="1">
    <location>
        <begin position="1"/>
        <end position="22"/>
    </location>
</feature>
<dbReference type="KEGG" id="pchm:VFPPC_13776"/>
<proteinExistence type="predicted"/>
<evidence type="ECO:0000313" key="3">
    <source>
        <dbReference type="Proteomes" id="UP000078397"/>
    </source>
</evidence>
<evidence type="ECO:0000313" key="2">
    <source>
        <dbReference type="EMBL" id="OAQ69041.1"/>
    </source>
</evidence>
<reference evidence="2 3" key="1">
    <citation type="journal article" date="2016" name="PLoS Pathog.">
        <title>Biosynthesis of antibiotic leucinostatins in bio-control fungus Purpureocillium lilacinum and their inhibition on phytophthora revealed by genome mining.</title>
        <authorList>
            <person name="Wang G."/>
            <person name="Liu Z."/>
            <person name="Lin R."/>
            <person name="Li E."/>
            <person name="Mao Z."/>
            <person name="Ling J."/>
            <person name="Yang Y."/>
            <person name="Yin W.B."/>
            <person name="Xie B."/>
        </authorList>
    </citation>
    <scope>NUCLEOTIDE SEQUENCE [LARGE SCALE GENOMIC DNA]</scope>
    <source>
        <strain evidence="2">170</strain>
    </source>
</reference>
<protein>
    <submittedName>
        <fullName evidence="2">Uncharacterized protein</fullName>
    </submittedName>
</protein>
<sequence length="129" mass="15322">MDAYKPDFPSPLNPHAPPQRRDVRIKRNVSISPAQRLLRYKAAEAWRSYVLLQEAREYEKLLMEKIALREGMGKTQDYIERVDEEMGYLEEEYQFHMPDLSFFTPRRVVLAMGLMRRLDVGGWLRCESQ</sequence>
<feature type="compositionally biased region" description="Pro residues" evidence="1">
    <location>
        <begin position="8"/>
        <end position="17"/>
    </location>
</feature>
<comment type="caution">
    <text evidence="2">The sequence shown here is derived from an EMBL/GenBank/DDBJ whole genome shotgun (WGS) entry which is preliminary data.</text>
</comment>
<dbReference type="GeneID" id="28855542"/>
<dbReference type="AlphaFoldDB" id="A0A179FV95"/>
<dbReference type="Proteomes" id="UP000078397">
    <property type="component" value="Unassembled WGS sequence"/>
</dbReference>
<accession>A0A179FV95</accession>
<organism evidence="2 3">
    <name type="scientific">Pochonia chlamydosporia 170</name>
    <dbReference type="NCBI Taxonomy" id="1380566"/>
    <lineage>
        <taxon>Eukaryota</taxon>
        <taxon>Fungi</taxon>
        <taxon>Dikarya</taxon>
        <taxon>Ascomycota</taxon>
        <taxon>Pezizomycotina</taxon>
        <taxon>Sordariomycetes</taxon>
        <taxon>Hypocreomycetidae</taxon>
        <taxon>Hypocreales</taxon>
        <taxon>Clavicipitaceae</taxon>
        <taxon>Pochonia</taxon>
    </lineage>
</organism>
<gene>
    <name evidence="2" type="ORF">VFPPC_13776</name>
</gene>
<name>A0A179FV95_METCM</name>
<dbReference type="OrthoDB" id="5239396at2759"/>
<evidence type="ECO:0000256" key="1">
    <source>
        <dbReference type="SAM" id="MobiDB-lite"/>
    </source>
</evidence>
<keyword evidence="3" id="KW-1185">Reference proteome</keyword>
<dbReference type="EMBL" id="LSBJ02000003">
    <property type="protein sequence ID" value="OAQ69041.1"/>
    <property type="molecule type" value="Genomic_DNA"/>
</dbReference>
<dbReference type="RefSeq" id="XP_018145891.1">
    <property type="nucleotide sequence ID" value="XM_018291548.1"/>
</dbReference>